<dbReference type="OrthoDB" id="7480478at2759"/>
<keyword evidence="2" id="KW-1185">Reference proteome</keyword>
<proteinExistence type="predicted"/>
<dbReference type="Proteomes" id="UP000299102">
    <property type="component" value="Unassembled WGS sequence"/>
</dbReference>
<organism evidence="1 2">
    <name type="scientific">Eumeta variegata</name>
    <name type="common">Bagworm moth</name>
    <name type="synonym">Eumeta japonica</name>
    <dbReference type="NCBI Taxonomy" id="151549"/>
    <lineage>
        <taxon>Eukaryota</taxon>
        <taxon>Metazoa</taxon>
        <taxon>Ecdysozoa</taxon>
        <taxon>Arthropoda</taxon>
        <taxon>Hexapoda</taxon>
        <taxon>Insecta</taxon>
        <taxon>Pterygota</taxon>
        <taxon>Neoptera</taxon>
        <taxon>Endopterygota</taxon>
        <taxon>Lepidoptera</taxon>
        <taxon>Glossata</taxon>
        <taxon>Ditrysia</taxon>
        <taxon>Tineoidea</taxon>
        <taxon>Psychidae</taxon>
        <taxon>Oiketicinae</taxon>
        <taxon>Eumeta</taxon>
    </lineage>
</organism>
<comment type="caution">
    <text evidence="1">The sequence shown here is derived from an EMBL/GenBank/DDBJ whole genome shotgun (WGS) entry which is preliminary data.</text>
</comment>
<evidence type="ECO:0000313" key="1">
    <source>
        <dbReference type="EMBL" id="GBP42688.1"/>
    </source>
</evidence>
<sequence>MVPPSRFLPVPVLPPVDARSGPSMFVAGGPVGLGGRAERVGSLQNDVDAPTPLASERSSVVSLEVVAAMPASHAVDAADSALLSGDLLGPTVALAPGTSAPTAHRA</sequence>
<dbReference type="AlphaFoldDB" id="A0A4C1VU87"/>
<protein>
    <submittedName>
        <fullName evidence="1">Uncharacterized protein</fullName>
    </submittedName>
</protein>
<reference evidence="1 2" key="1">
    <citation type="journal article" date="2019" name="Commun. Biol.">
        <title>The bagworm genome reveals a unique fibroin gene that provides high tensile strength.</title>
        <authorList>
            <person name="Kono N."/>
            <person name="Nakamura H."/>
            <person name="Ohtoshi R."/>
            <person name="Tomita M."/>
            <person name="Numata K."/>
            <person name="Arakawa K."/>
        </authorList>
    </citation>
    <scope>NUCLEOTIDE SEQUENCE [LARGE SCALE GENOMIC DNA]</scope>
</reference>
<dbReference type="EMBL" id="BGZK01000422">
    <property type="protein sequence ID" value="GBP42688.1"/>
    <property type="molecule type" value="Genomic_DNA"/>
</dbReference>
<name>A0A4C1VU87_EUMVA</name>
<gene>
    <name evidence="1" type="ORF">EVAR_21963_1</name>
</gene>
<accession>A0A4C1VU87</accession>
<evidence type="ECO:0000313" key="2">
    <source>
        <dbReference type="Proteomes" id="UP000299102"/>
    </source>
</evidence>